<proteinExistence type="predicted"/>
<dbReference type="AlphaFoldDB" id="A0A2V1HNY8"/>
<evidence type="ECO:0000313" key="4">
    <source>
        <dbReference type="Proteomes" id="UP000244893"/>
    </source>
</evidence>
<evidence type="ECO:0000256" key="1">
    <source>
        <dbReference type="SAM" id="Coils"/>
    </source>
</evidence>
<reference evidence="3 4" key="1">
    <citation type="submission" date="2018-05" db="EMBL/GenBank/DDBJ databases">
        <title>Amnibacterium sp. M8JJ-5, whole genome shotgun sequence.</title>
        <authorList>
            <person name="Tuo L."/>
        </authorList>
    </citation>
    <scope>NUCLEOTIDE SEQUENCE [LARGE SCALE GENOMIC DNA]</scope>
    <source>
        <strain evidence="3 4">M8JJ-5</strain>
    </source>
</reference>
<gene>
    <name evidence="3" type="ORF">DDQ50_10860</name>
</gene>
<name>A0A2V1HNY8_9MICO</name>
<dbReference type="Proteomes" id="UP000244893">
    <property type="component" value="Unassembled WGS sequence"/>
</dbReference>
<feature type="coiled-coil region" evidence="1">
    <location>
        <begin position="95"/>
        <end position="164"/>
    </location>
</feature>
<dbReference type="InterPro" id="IPR056003">
    <property type="entry name" value="CT398_CC_hairpin"/>
</dbReference>
<comment type="caution">
    <text evidence="3">The sequence shown here is derived from an EMBL/GenBank/DDBJ whole genome shotgun (WGS) entry which is preliminary data.</text>
</comment>
<keyword evidence="4" id="KW-1185">Reference proteome</keyword>
<protein>
    <recommendedName>
        <fullName evidence="2">CT398-like coiled coil hairpin domain-containing protein</fullName>
    </recommendedName>
</protein>
<evidence type="ECO:0000313" key="3">
    <source>
        <dbReference type="EMBL" id="PVZ94235.1"/>
    </source>
</evidence>
<organism evidence="3 4">
    <name type="scientific">Amnibacterium flavum</name>
    <dbReference type="NCBI Taxonomy" id="2173173"/>
    <lineage>
        <taxon>Bacteria</taxon>
        <taxon>Bacillati</taxon>
        <taxon>Actinomycetota</taxon>
        <taxon>Actinomycetes</taxon>
        <taxon>Micrococcales</taxon>
        <taxon>Microbacteriaceae</taxon>
        <taxon>Amnibacterium</taxon>
    </lineage>
</organism>
<feature type="domain" description="CT398-like coiled coil hairpin" evidence="2">
    <location>
        <begin position="14"/>
        <end position="192"/>
    </location>
</feature>
<accession>A0A2V1HNY8</accession>
<dbReference type="Pfam" id="PF24481">
    <property type="entry name" value="CT398_CC"/>
    <property type="match status" value="1"/>
</dbReference>
<dbReference type="OrthoDB" id="9784388at2"/>
<evidence type="ECO:0000259" key="2">
    <source>
        <dbReference type="Pfam" id="PF24481"/>
    </source>
</evidence>
<keyword evidence="1" id="KW-0175">Coiled coil</keyword>
<dbReference type="Gene3D" id="1.10.287.1490">
    <property type="match status" value="1"/>
</dbReference>
<dbReference type="EMBL" id="QEOP01000002">
    <property type="protein sequence ID" value="PVZ94235.1"/>
    <property type="molecule type" value="Genomic_DNA"/>
</dbReference>
<sequence length="244" mass="26690">MRARPDEQKRLLDLQALDNRVGQLVHSRRTLPQAALLETLTRDADALRRRTTEARGVHEDASIELRRVESDVAVVEARIARDNARLQQVTSAKDAQGLEHELTSLSGRKADLEDIQLAVMERVDEARATVTELESERATLTERIAELERERDAALAVLDEETAAVTANRATVVAGLPADLVELYEKQRARYGVGAALLRRGISGGSNVALNASDLAMVRAADPDEVVLDPESGCILVRTEESGL</sequence>